<evidence type="ECO:0000313" key="6">
    <source>
        <dbReference type="EMBL" id="EDM75073.1"/>
    </source>
</evidence>
<dbReference type="SUPFAM" id="SSF56112">
    <property type="entry name" value="Protein kinase-like (PK-like)"/>
    <property type="match status" value="1"/>
</dbReference>
<dbReference type="PROSITE" id="PS50011">
    <property type="entry name" value="PROTEIN_KINASE_DOM"/>
    <property type="match status" value="1"/>
</dbReference>
<protein>
    <submittedName>
        <fullName evidence="6">Serine/threonine kinase</fullName>
    </submittedName>
</protein>
<dbReference type="InterPro" id="IPR011009">
    <property type="entry name" value="Kinase-like_dom_sf"/>
</dbReference>
<evidence type="ECO:0000313" key="7">
    <source>
        <dbReference type="Proteomes" id="UP000005801"/>
    </source>
</evidence>
<dbReference type="EMBL" id="ABCS01000105">
    <property type="protein sequence ID" value="EDM75073.1"/>
    <property type="molecule type" value="Genomic_DNA"/>
</dbReference>
<dbReference type="Pfam" id="PF00069">
    <property type="entry name" value="Pkinase"/>
    <property type="match status" value="1"/>
</dbReference>
<gene>
    <name evidence="6" type="ORF">PPSIR1_39006</name>
</gene>
<evidence type="ECO:0000256" key="4">
    <source>
        <dbReference type="ARBA" id="ARBA00022840"/>
    </source>
</evidence>
<dbReference type="eggNOG" id="COG0515">
    <property type="taxonomic scope" value="Bacteria"/>
</dbReference>
<dbReference type="PANTHER" id="PTHR43289:SF6">
    <property type="entry name" value="SERINE_THREONINE-PROTEIN KINASE NEKL-3"/>
    <property type="match status" value="1"/>
</dbReference>
<dbReference type="AlphaFoldDB" id="A6GGF2"/>
<dbReference type="InterPro" id="IPR000719">
    <property type="entry name" value="Prot_kinase_dom"/>
</dbReference>
<keyword evidence="4" id="KW-0067">ATP-binding</keyword>
<dbReference type="STRING" id="391625.PPSIR1_39006"/>
<dbReference type="GO" id="GO:0005524">
    <property type="term" value="F:ATP binding"/>
    <property type="evidence" value="ECO:0007669"/>
    <property type="project" value="UniProtKB-KW"/>
</dbReference>
<keyword evidence="1" id="KW-0808">Transferase</keyword>
<sequence length="299" mass="32829">MERGPFGQWIQGEDAVTDAWVQILELDRARFPREALPALASLIASDDELEVHDNIEFSRTLACDEDGRAYLITVPSPGDSLRARLQVDSGWSWAACRALVIEVGEALAHAHDLGRVHGGLCPEVIRIDGEQLPRPQLTITGFGLAAIADRHDQREWRGSSPYTAPELHGGYPAHHGSDVYALGVLLWELAAGRRPFRPTRVPIFDAERRRATLLGRDCPSELDALLDLALAPDPDERFADIHEFLDTLQALTEPCEFGQLPAANTGWEGGELLSAISGLEPAALRLVRRHIDALLSGEH</sequence>
<evidence type="ECO:0000259" key="5">
    <source>
        <dbReference type="PROSITE" id="PS50011"/>
    </source>
</evidence>
<reference evidence="6 7" key="1">
    <citation type="submission" date="2007-06" db="EMBL/GenBank/DDBJ databases">
        <authorList>
            <person name="Shimkets L."/>
            <person name="Ferriera S."/>
            <person name="Johnson J."/>
            <person name="Kravitz S."/>
            <person name="Beeson K."/>
            <person name="Sutton G."/>
            <person name="Rogers Y.-H."/>
            <person name="Friedman R."/>
            <person name="Frazier M."/>
            <person name="Venter J.C."/>
        </authorList>
    </citation>
    <scope>NUCLEOTIDE SEQUENCE [LARGE SCALE GENOMIC DNA]</scope>
    <source>
        <strain evidence="6 7">SIR-1</strain>
    </source>
</reference>
<dbReference type="Proteomes" id="UP000005801">
    <property type="component" value="Unassembled WGS sequence"/>
</dbReference>
<accession>A6GGF2</accession>
<dbReference type="GO" id="GO:0004674">
    <property type="term" value="F:protein serine/threonine kinase activity"/>
    <property type="evidence" value="ECO:0007669"/>
    <property type="project" value="TreeGrafter"/>
</dbReference>
<dbReference type="Gene3D" id="1.10.510.10">
    <property type="entry name" value="Transferase(Phosphotransferase) domain 1"/>
    <property type="match status" value="1"/>
</dbReference>
<dbReference type="SMART" id="SM00220">
    <property type="entry name" value="S_TKc"/>
    <property type="match status" value="1"/>
</dbReference>
<evidence type="ECO:0000256" key="3">
    <source>
        <dbReference type="ARBA" id="ARBA00022777"/>
    </source>
</evidence>
<dbReference type="PANTHER" id="PTHR43289">
    <property type="entry name" value="MITOGEN-ACTIVATED PROTEIN KINASE KINASE KINASE 20-RELATED"/>
    <property type="match status" value="1"/>
</dbReference>
<name>A6GGF2_9BACT</name>
<proteinExistence type="predicted"/>
<keyword evidence="2" id="KW-0547">Nucleotide-binding</keyword>
<organism evidence="6 7">
    <name type="scientific">Plesiocystis pacifica SIR-1</name>
    <dbReference type="NCBI Taxonomy" id="391625"/>
    <lineage>
        <taxon>Bacteria</taxon>
        <taxon>Pseudomonadati</taxon>
        <taxon>Myxococcota</taxon>
        <taxon>Polyangia</taxon>
        <taxon>Nannocystales</taxon>
        <taxon>Nannocystaceae</taxon>
        <taxon>Plesiocystis</taxon>
    </lineage>
</organism>
<evidence type="ECO:0000256" key="1">
    <source>
        <dbReference type="ARBA" id="ARBA00022679"/>
    </source>
</evidence>
<comment type="caution">
    <text evidence="6">The sequence shown here is derived from an EMBL/GenBank/DDBJ whole genome shotgun (WGS) entry which is preliminary data.</text>
</comment>
<keyword evidence="7" id="KW-1185">Reference proteome</keyword>
<evidence type="ECO:0000256" key="2">
    <source>
        <dbReference type="ARBA" id="ARBA00022741"/>
    </source>
</evidence>
<feature type="domain" description="Protein kinase" evidence="5">
    <location>
        <begin position="1"/>
        <end position="251"/>
    </location>
</feature>
<keyword evidence="3 6" id="KW-0418">Kinase</keyword>